<dbReference type="PANTHER" id="PTHR48057">
    <property type="entry name" value="LEUCINE-RICH REPEAT SERINE/THREONINE-PROTEIN KINASE 1"/>
    <property type="match status" value="1"/>
</dbReference>
<evidence type="ECO:0000259" key="12">
    <source>
        <dbReference type="Pfam" id="PF08263"/>
    </source>
</evidence>
<dbReference type="InterPro" id="IPR003591">
    <property type="entry name" value="Leu-rich_rpt_typical-subtyp"/>
</dbReference>
<dbReference type="OMA" id="ECNEMEM"/>
<feature type="signal peptide" evidence="11">
    <location>
        <begin position="1"/>
        <end position="23"/>
    </location>
</feature>
<keyword evidence="4" id="KW-0812">Transmembrane</keyword>
<name>A0AA38KR16_TAXCH</name>
<evidence type="ECO:0000256" key="7">
    <source>
        <dbReference type="ARBA" id="ARBA00022989"/>
    </source>
</evidence>
<evidence type="ECO:0000256" key="1">
    <source>
        <dbReference type="ARBA" id="ARBA00004236"/>
    </source>
</evidence>
<dbReference type="SUPFAM" id="SSF52058">
    <property type="entry name" value="L domain-like"/>
    <property type="match status" value="1"/>
</dbReference>
<dbReference type="FunFam" id="3.80.10.10:FF:000383">
    <property type="entry name" value="Leucine-rich repeat receptor protein kinase EMS1"/>
    <property type="match status" value="1"/>
</dbReference>
<dbReference type="AlphaFoldDB" id="A0AA38KR16"/>
<reference evidence="13 14" key="1">
    <citation type="journal article" date="2021" name="Nat. Plants">
        <title>The Taxus genome provides insights into paclitaxel biosynthesis.</title>
        <authorList>
            <person name="Xiong X."/>
            <person name="Gou J."/>
            <person name="Liao Q."/>
            <person name="Li Y."/>
            <person name="Zhou Q."/>
            <person name="Bi G."/>
            <person name="Li C."/>
            <person name="Du R."/>
            <person name="Wang X."/>
            <person name="Sun T."/>
            <person name="Guo L."/>
            <person name="Liang H."/>
            <person name="Lu P."/>
            <person name="Wu Y."/>
            <person name="Zhang Z."/>
            <person name="Ro D.K."/>
            <person name="Shang Y."/>
            <person name="Huang S."/>
            <person name="Yan J."/>
        </authorList>
    </citation>
    <scope>NUCLEOTIDE SEQUENCE [LARGE SCALE GENOMIC DNA]</scope>
    <source>
        <strain evidence="13">Ta-2019</strain>
    </source>
</reference>
<evidence type="ECO:0000256" key="3">
    <source>
        <dbReference type="ARBA" id="ARBA00022614"/>
    </source>
</evidence>
<evidence type="ECO:0000256" key="4">
    <source>
        <dbReference type="ARBA" id="ARBA00022692"/>
    </source>
</evidence>
<keyword evidence="9" id="KW-0325">Glycoprotein</keyword>
<feature type="region of interest" description="Disordered" evidence="10">
    <location>
        <begin position="502"/>
        <end position="529"/>
    </location>
</feature>
<dbReference type="PANTHER" id="PTHR48057:SF17">
    <property type="entry name" value="LRR RECEPTOR-LIKE SERINE_THREONINE-PROTEIN KINASE FLS2"/>
    <property type="match status" value="1"/>
</dbReference>
<evidence type="ECO:0000256" key="10">
    <source>
        <dbReference type="SAM" id="MobiDB-lite"/>
    </source>
</evidence>
<keyword evidence="8" id="KW-0472">Membrane</keyword>
<dbReference type="Gene3D" id="3.80.10.10">
    <property type="entry name" value="Ribonuclease Inhibitor"/>
    <property type="match status" value="2"/>
</dbReference>
<evidence type="ECO:0000313" key="14">
    <source>
        <dbReference type="Proteomes" id="UP000824469"/>
    </source>
</evidence>
<dbReference type="Pfam" id="PF00560">
    <property type="entry name" value="LRR_1"/>
    <property type="match status" value="4"/>
</dbReference>
<accession>A0AA38KR16</accession>
<dbReference type="FunFam" id="3.80.10.10:FF:000041">
    <property type="entry name" value="LRR receptor-like serine/threonine-protein kinase ERECTA"/>
    <property type="match status" value="1"/>
</dbReference>
<feature type="chain" id="PRO_5041469055" description="Leucine-rich repeat-containing N-terminal plant-type domain-containing protein" evidence="11">
    <location>
        <begin position="24"/>
        <end position="575"/>
    </location>
</feature>
<dbReference type="Pfam" id="PF08263">
    <property type="entry name" value="LRRNT_2"/>
    <property type="match status" value="1"/>
</dbReference>
<evidence type="ECO:0000313" key="13">
    <source>
        <dbReference type="EMBL" id="KAH9307879.1"/>
    </source>
</evidence>
<keyword evidence="6" id="KW-0677">Repeat</keyword>
<comment type="subcellular location">
    <subcellularLocation>
        <location evidence="1">Cell membrane</location>
    </subcellularLocation>
</comment>
<keyword evidence="7" id="KW-1133">Transmembrane helix</keyword>
<feature type="compositionally biased region" description="Basic and acidic residues" evidence="10">
    <location>
        <begin position="502"/>
        <end position="517"/>
    </location>
</feature>
<dbReference type="EMBL" id="JAHRHJ020000007">
    <property type="protein sequence ID" value="KAH9307879.1"/>
    <property type="molecule type" value="Genomic_DNA"/>
</dbReference>
<feature type="domain" description="Leucine-rich repeat-containing N-terminal plant-type" evidence="12">
    <location>
        <begin position="26"/>
        <end position="63"/>
    </location>
</feature>
<comment type="caution">
    <text evidence="13">The sequence shown here is derived from an EMBL/GenBank/DDBJ whole genome shotgun (WGS) entry which is preliminary data.</text>
</comment>
<protein>
    <recommendedName>
        <fullName evidence="12">Leucine-rich repeat-containing N-terminal plant-type domain-containing protein</fullName>
    </recommendedName>
</protein>
<gene>
    <name evidence="13" type="ORF">KI387_035790</name>
</gene>
<proteinExistence type="predicted"/>
<evidence type="ECO:0000256" key="11">
    <source>
        <dbReference type="SAM" id="SignalP"/>
    </source>
</evidence>
<dbReference type="Pfam" id="PF13855">
    <property type="entry name" value="LRR_8"/>
    <property type="match status" value="2"/>
</dbReference>
<keyword evidence="3" id="KW-0433">Leucine-rich repeat</keyword>
<dbReference type="InterPro" id="IPR001611">
    <property type="entry name" value="Leu-rich_rpt"/>
</dbReference>
<dbReference type="PROSITE" id="PS51450">
    <property type="entry name" value="LRR"/>
    <property type="match status" value="1"/>
</dbReference>
<dbReference type="InterPro" id="IPR013210">
    <property type="entry name" value="LRR_N_plant-typ"/>
</dbReference>
<evidence type="ECO:0000256" key="2">
    <source>
        <dbReference type="ARBA" id="ARBA00022475"/>
    </source>
</evidence>
<keyword evidence="5 11" id="KW-0732">Signal</keyword>
<evidence type="ECO:0000256" key="9">
    <source>
        <dbReference type="ARBA" id="ARBA00023180"/>
    </source>
</evidence>
<dbReference type="InterPro" id="IPR032675">
    <property type="entry name" value="LRR_dom_sf"/>
</dbReference>
<keyword evidence="2" id="KW-1003">Cell membrane</keyword>
<dbReference type="SMART" id="SM00369">
    <property type="entry name" value="LRR_TYP"/>
    <property type="match status" value="7"/>
</dbReference>
<dbReference type="Proteomes" id="UP000824469">
    <property type="component" value="Unassembled WGS sequence"/>
</dbReference>
<sequence>MKVIMVQMNGLFCMFLVLICVHGCPPHELKALLKFRESVVDDHGNLKSWEGEECCAWRGVECNEMEMGRLVSKLDLHGFQVRDGTISWLFELKHLKYLDLGDNYISVRSQLPPGLGSLTNLTYLDMSQYIDARDSGRKCRNCMDRKLEEVVRKCEPVSRCSSGNDVSLEWLASLPSLEYLSLNKAYQVAEDTLARVIGSLSQLKHLGLSRCGLSGSTILVSVFNLPYLDFLDMSWNEFSGSMSLFNLSSLTYLDLSRNKFSGPIPYWLQNMTKLVSLDLAANLLDGPIPNTLTELHFLTNLDLSQNNMGGTIPMSVCNLTYLTRLDLSSNILTGGIPSLWNMHTQFRSLSYLNLEDNELEGTIPPNLDFHTTLTNIHLSYNRLSGRIPPRIGNLYALVELRLRDNQLSGSLPMSFGQLNSLTYLDVSKNQLNESITSLLSLPSSLVLLDLSNNKMQQGAVSDEVLVVYISTKGNMSERSRNPTQRKYVGEVQKPDTKEICRRGQETQHKGNMSERSKNPTQRKYVGEVQKPDTKEICRRGPKTRHKGFRVLESGKHGEKTCLGTLQTRCRCKGET</sequence>
<evidence type="ECO:0000256" key="8">
    <source>
        <dbReference type="ARBA" id="ARBA00023136"/>
    </source>
</evidence>
<dbReference type="GO" id="GO:0005886">
    <property type="term" value="C:plasma membrane"/>
    <property type="evidence" value="ECO:0007669"/>
    <property type="project" value="UniProtKB-SubCell"/>
</dbReference>
<organism evidence="13 14">
    <name type="scientific">Taxus chinensis</name>
    <name type="common">Chinese yew</name>
    <name type="synonym">Taxus wallichiana var. chinensis</name>
    <dbReference type="NCBI Taxonomy" id="29808"/>
    <lineage>
        <taxon>Eukaryota</taxon>
        <taxon>Viridiplantae</taxon>
        <taxon>Streptophyta</taxon>
        <taxon>Embryophyta</taxon>
        <taxon>Tracheophyta</taxon>
        <taxon>Spermatophyta</taxon>
        <taxon>Pinopsida</taxon>
        <taxon>Pinidae</taxon>
        <taxon>Conifers II</taxon>
        <taxon>Cupressales</taxon>
        <taxon>Taxaceae</taxon>
        <taxon>Taxus</taxon>
    </lineage>
</organism>
<evidence type="ECO:0000256" key="5">
    <source>
        <dbReference type="ARBA" id="ARBA00022729"/>
    </source>
</evidence>
<keyword evidence="14" id="KW-1185">Reference proteome</keyword>
<dbReference type="InterPro" id="IPR052595">
    <property type="entry name" value="LRRC69/RLP"/>
</dbReference>
<evidence type="ECO:0000256" key="6">
    <source>
        <dbReference type="ARBA" id="ARBA00022737"/>
    </source>
</evidence>